<feature type="transmembrane region" description="Helical" evidence="6">
    <location>
        <begin position="16"/>
        <end position="38"/>
    </location>
</feature>
<protein>
    <recommendedName>
        <fullName evidence="7">Cardiolipin synthase N-terminal domain-containing protein</fullName>
    </recommendedName>
</protein>
<dbReference type="EMBL" id="BAABHC010000003">
    <property type="protein sequence ID" value="GAA4426053.1"/>
    <property type="molecule type" value="Genomic_DNA"/>
</dbReference>
<evidence type="ECO:0000256" key="1">
    <source>
        <dbReference type="ARBA" id="ARBA00004651"/>
    </source>
</evidence>
<comment type="caution">
    <text evidence="8">The sequence shown here is derived from an EMBL/GenBank/DDBJ whole genome shotgun (WGS) entry which is preliminary data.</text>
</comment>
<dbReference type="Proteomes" id="UP001500552">
    <property type="component" value="Unassembled WGS sequence"/>
</dbReference>
<keyword evidence="2" id="KW-1003">Cell membrane</keyword>
<organism evidence="8 9">
    <name type="scientific">Pontibacter saemangeumensis</name>
    <dbReference type="NCBI Taxonomy" id="1084525"/>
    <lineage>
        <taxon>Bacteria</taxon>
        <taxon>Pseudomonadati</taxon>
        <taxon>Bacteroidota</taxon>
        <taxon>Cytophagia</taxon>
        <taxon>Cytophagales</taxon>
        <taxon>Hymenobacteraceae</taxon>
        <taxon>Pontibacter</taxon>
    </lineage>
</organism>
<sequence>MANLILFIGGFDAEMLLFLIPLLVWGYAIVEIVTGAFRDSVDKVVWLLLVLMVPVFGLAFYFLVGRRRLAK</sequence>
<feature type="domain" description="Cardiolipin synthase N-terminal" evidence="7">
    <location>
        <begin position="24"/>
        <end position="66"/>
    </location>
</feature>
<dbReference type="InterPro" id="IPR027379">
    <property type="entry name" value="CLS_N"/>
</dbReference>
<evidence type="ECO:0000256" key="2">
    <source>
        <dbReference type="ARBA" id="ARBA00022475"/>
    </source>
</evidence>
<accession>A0ABP8LAK9</accession>
<keyword evidence="4 6" id="KW-1133">Transmembrane helix</keyword>
<keyword evidence="5 6" id="KW-0472">Membrane</keyword>
<evidence type="ECO:0000313" key="8">
    <source>
        <dbReference type="EMBL" id="GAA4426053.1"/>
    </source>
</evidence>
<dbReference type="RefSeq" id="WP_345156914.1">
    <property type="nucleotide sequence ID" value="NZ_BAABHC010000003.1"/>
</dbReference>
<evidence type="ECO:0000259" key="7">
    <source>
        <dbReference type="Pfam" id="PF13396"/>
    </source>
</evidence>
<evidence type="ECO:0000256" key="3">
    <source>
        <dbReference type="ARBA" id="ARBA00022692"/>
    </source>
</evidence>
<keyword evidence="3 6" id="KW-0812">Transmembrane</keyword>
<reference evidence="9" key="1">
    <citation type="journal article" date="2019" name="Int. J. Syst. Evol. Microbiol.">
        <title>The Global Catalogue of Microorganisms (GCM) 10K type strain sequencing project: providing services to taxonomists for standard genome sequencing and annotation.</title>
        <authorList>
            <consortium name="The Broad Institute Genomics Platform"/>
            <consortium name="The Broad Institute Genome Sequencing Center for Infectious Disease"/>
            <person name="Wu L."/>
            <person name="Ma J."/>
        </authorList>
    </citation>
    <scope>NUCLEOTIDE SEQUENCE [LARGE SCALE GENOMIC DNA]</scope>
    <source>
        <strain evidence="9">JCM 17926</strain>
    </source>
</reference>
<dbReference type="Pfam" id="PF13396">
    <property type="entry name" value="PLDc_N"/>
    <property type="match status" value="1"/>
</dbReference>
<comment type="subcellular location">
    <subcellularLocation>
        <location evidence="1">Cell membrane</location>
        <topology evidence="1">Multi-pass membrane protein</topology>
    </subcellularLocation>
</comment>
<keyword evidence="9" id="KW-1185">Reference proteome</keyword>
<proteinExistence type="predicted"/>
<name>A0ABP8LAK9_9BACT</name>
<evidence type="ECO:0000256" key="4">
    <source>
        <dbReference type="ARBA" id="ARBA00022989"/>
    </source>
</evidence>
<feature type="transmembrane region" description="Helical" evidence="6">
    <location>
        <begin position="44"/>
        <end position="64"/>
    </location>
</feature>
<evidence type="ECO:0000256" key="6">
    <source>
        <dbReference type="SAM" id="Phobius"/>
    </source>
</evidence>
<evidence type="ECO:0000313" key="9">
    <source>
        <dbReference type="Proteomes" id="UP001500552"/>
    </source>
</evidence>
<evidence type="ECO:0000256" key="5">
    <source>
        <dbReference type="ARBA" id="ARBA00023136"/>
    </source>
</evidence>
<gene>
    <name evidence="8" type="ORF">GCM10023188_07680</name>
</gene>